<evidence type="ECO:0008006" key="3">
    <source>
        <dbReference type="Google" id="ProtNLM"/>
    </source>
</evidence>
<accession>A0ABX2AUY4</accession>
<gene>
    <name evidence="1" type="ORF">HPS55_03890</name>
</gene>
<sequence length="427" mass="47031">MLYIKSDVLLFLALLAGLMPVLVSCDAGSDVVVRNDSDAGMIVTMHLCTGDIMGSTRAPELSNDDNSVEENRIDIEGNDYCILIFRRQTTADGTEGMVFQERFVPLSVQTIEGSKERLYALQGVVSVASGLKTGTVAQENMAIMVLANWRSFGCEYDDILTVSGVTTIDDVVGQARNKPFRLPTDKSPAKETLQTWQPYVSGHKGIPMCGVKEFEMTSAAVRAGGEISIDEPVMLLRAVAKIEIIDNLYEGKRDGVCGVKVAAVSRYNKTGTLICDMKRNPEWHVEEVQVTTPTLPLPQDEMEQGSDLGMLPAGNDGEGRPVYAAYVPEFDMRGLEPGDVLRPAIKLQIRKPGRDTELLGYIVDIADYGGGTTPTVMDNDPNYSYLLRNHIYRFELVGSPDNPERRLVINYTVCPWDVRTAGDIRFE</sequence>
<protein>
    <recommendedName>
        <fullName evidence="3">Major fimbrial subunit protein N-terminal domain-containing protein</fullName>
    </recommendedName>
</protein>
<keyword evidence="2" id="KW-1185">Reference proteome</keyword>
<organism evidence="1 2">
    <name type="scientific">Xylanibacter rodentium</name>
    <dbReference type="NCBI Taxonomy" id="2736289"/>
    <lineage>
        <taxon>Bacteria</taxon>
        <taxon>Pseudomonadati</taxon>
        <taxon>Bacteroidota</taxon>
        <taxon>Bacteroidia</taxon>
        <taxon>Bacteroidales</taxon>
        <taxon>Prevotellaceae</taxon>
        <taxon>Xylanibacter</taxon>
    </lineage>
</organism>
<dbReference type="RefSeq" id="WP_172176384.1">
    <property type="nucleotide sequence ID" value="NZ_CASGIA010000006.1"/>
</dbReference>
<comment type="caution">
    <text evidence="1">The sequence shown here is derived from an EMBL/GenBank/DDBJ whole genome shotgun (WGS) entry which is preliminary data.</text>
</comment>
<dbReference type="GeneID" id="82156901"/>
<reference evidence="1 2" key="1">
    <citation type="submission" date="2020-05" db="EMBL/GenBank/DDBJ databases">
        <title>Distinct polysaccharide utilization as determinants for interspecies competition between intestinal Prevotella spp.</title>
        <authorList>
            <person name="Galvez E.J.C."/>
            <person name="Iljazovic A."/>
            <person name="Strowig T."/>
        </authorList>
    </citation>
    <scope>NUCLEOTIDE SEQUENCE [LARGE SCALE GENOMIC DNA]</scope>
    <source>
        <strain evidence="1 2">PROD</strain>
    </source>
</reference>
<dbReference type="PROSITE" id="PS51257">
    <property type="entry name" value="PROKAR_LIPOPROTEIN"/>
    <property type="match status" value="1"/>
</dbReference>
<evidence type="ECO:0000313" key="2">
    <source>
        <dbReference type="Proteomes" id="UP001193734"/>
    </source>
</evidence>
<dbReference type="Proteomes" id="UP001193734">
    <property type="component" value="Unassembled WGS sequence"/>
</dbReference>
<evidence type="ECO:0000313" key="1">
    <source>
        <dbReference type="EMBL" id="NPE13475.1"/>
    </source>
</evidence>
<proteinExistence type="predicted"/>
<dbReference type="EMBL" id="JABKKE010000004">
    <property type="protein sequence ID" value="NPE13475.1"/>
    <property type="molecule type" value="Genomic_DNA"/>
</dbReference>
<name>A0ABX2AUY4_9BACT</name>